<proteinExistence type="predicted"/>
<keyword evidence="1" id="KW-0472">Membrane</keyword>
<feature type="transmembrane region" description="Helical" evidence="1">
    <location>
        <begin position="28"/>
        <end position="47"/>
    </location>
</feature>
<dbReference type="GeneID" id="121201756"/>
<feature type="transmembrane region" description="Helical" evidence="1">
    <location>
        <begin position="168"/>
        <end position="190"/>
    </location>
</feature>
<protein>
    <submittedName>
        <fullName evidence="3 4">Uncharacterized protein LOC121201756 isoform X1</fullName>
    </submittedName>
</protein>
<feature type="transmembrane region" description="Helical" evidence="1">
    <location>
        <begin position="242"/>
        <end position="265"/>
    </location>
</feature>
<sequence>MSSNSSLSHLFSSCFESRLTNLIFTSQLITSLLLYLPLWLFIIYVGAQRRRRQRSSAAAAVMSHSDCLTYNMAATDTLSILASGCYCSAVSSRLQWAGFSIFALTVPGQTLFHLLTCVERYLAVVHPVAYLALKQAGGVRIRNVSSGCVWLLCCSMTGWIQVILTSLYFGLMFFFLVVICFCTFSILRVLKHPGPGRSRRSKQRAFHTVVAVLVALTSRLVAVLVALTSRLVAVLVALTSRLVAVLVALTSRLVAVLVCSVMFSLSLTDAGCAVGSSAMWLSAPGSLVLPVLFLQRAGKLPGGRKAMSPTRER</sequence>
<evidence type="ECO:0000313" key="3">
    <source>
        <dbReference type="RefSeq" id="XP_040923911.1"/>
    </source>
</evidence>
<dbReference type="RefSeq" id="XP_040923911.1">
    <property type="nucleotide sequence ID" value="XM_041067977.2"/>
</dbReference>
<reference evidence="3 4" key="1">
    <citation type="submission" date="2025-04" db="UniProtKB">
        <authorList>
            <consortium name="RefSeq"/>
        </authorList>
    </citation>
    <scope>IDENTIFICATION</scope>
</reference>
<dbReference type="KEGG" id="bspl:121201756"/>
<name>A0A8M1H657_BETSP</name>
<feature type="transmembrane region" description="Helical" evidence="1">
    <location>
        <begin position="144"/>
        <end position="162"/>
    </location>
</feature>
<dbReference type="OrthoDB" id="8747610at2759"/>
<keyword evidence="1" id="KW-1133">Transmembrane helix</keyword>
<gene>
    <name evidence="3 4" type="primary">LOC121201756</name>
</gene>
<accession>A0A8M1H657</accession>
<evidence type="ECO:0000256" key="1">
    <source>
        <dbReference type="SAM" id="Phobius"/>
    </source>
</evidence>
<evidence type="ECO:0000313" key="4">
    <source>
        <dbReference type="RefSeq" id="XP_055369889.1"/>
    </source>
</evidence>
<feature type="transmembrane region" description="Helical" evidence="1">
    <location>
        <begin position="210"/>
        <end position="236"/>
    </location>
</feature>
<dbReference type="Proteomes" id="UP000515150">
    <property type="component" value="Chromosome 2"/>
</dbReference>
<dbReference type="AlphaFoldDB" id="A0A8M1H657"/>
<evidence type="ECO:0000313" key="2">
    <source>
        <dbReference type="Proteomes" id="UP000515150"/>
    </source>
</evidence>
<keyword evidence="1" id="KW-0812">Transmembrane</keyword>
<dbReference type="SUPFAM" id="SSF81321">
    <property type="entry name" value="Family A G protein-coupled receptor-like"/>
    <property type="match status" value="1"/>
</dbReference>
<keyword evidence="2" id="KW-1185">Reference proteome</keyword>
<feature type="transmembrane region" description="Helical" evidence="1">
    <location>
        <begin position="272"/>
        <end position="294"/>
    </location>
</feature>
<organism evidence="2 3">
    <name type="scientific">Betta splendens</name>
    <name type="common">Siamese fighting fish</name>
    <dbReference type="NCBI Taxonomy" id="158456"/>
    <lineage>
        <taxon>Eukaryota</taxon>
        <taxon>Metazoa</taxon>
        <taxon>Chordata</taxon>
        <taxon>Craniata</taxon>
        <taxon>Vertebrata</taxon>
        <taxon>Euteleostomi</taxon>
        <taxon>Actinopterygii</taxon>
        <taxon>Neopterygii</taxon>
        <taxon>Teleostei</taxon>
        <taxon>Neoteleostei</taxon>
        <taxon>Acanthomorphata</taxon>
        <taxon>Anabantaria</taxon>
        <taxon>Anabantiformes</taxon>
        <taxon>Anabantoidei</taxon>
        <taxon>Osphronemidae</taxon>
        <taxon>Betta</taxon>
    </lineage>
</organism>
<dbReference type="RefSeq" id="XP_055369889.1">
    <property type="nucleotide sequence ID" value="XM_055513914.1"/>
</dbReference>